<dbReference type="OrthoDB" id="6019304at2759"/>
<feature type="domain" description="VWFC" evidence="4">
    <location>
        <begin position="82"/>
        <end position="139"/>
    </location>
</feature>
<dbReference type="GO" id="GO:0030513">
    <property type="term" value="P:positive regulation of BMP signaling pathway"/>
    <property type="evidence" value="ECO:0007669"/>
    <property type="project" value="TreeGrafter"/>
</dbReference>
<dbReference type="PANTHER" id="PTHR46698:SF4">
    <property type="entry name" value="CROSSVEINLESS 2"/>
    <property type="match status" value="1"/>
</dbReference>
<dbReference type="PANTHER" id="PTHR46698">
    <property type="entry name" value="CROSSVEINLESS 2"/>
    <property type="match status" value="1"/>
</dbReference>
<dbReference type="GO" id="GO:0005576">
    <property type="term" value="C:extracellular region"/>
    <property type="evidence" value="ECO:0007669"/>
    <property type="project" value="UniProtKB-SubCell"/>
</dbReference>
<evidence type="ECO:0000256" key="1">
    <source>
        <dbReference type="ARBA" id="ARBA00004613"/>
    </source>
</evidence>
<accession>A0A6P4EXG1</accession>
<keyword evidence="3" id="KW-0732">Signal</keyword>
<dbReference type="InterPro" id="IPR052424">
    <property type="entry name" value="Kielin_Chordin-BMP_Reg"/>
</dbReference>
<keyword evidence="2" id="KW-0964">Secreted</keyword>
<dbReference type="RefSeq" id="XP_016982840.1">
    <property type="nucleotide sequence ID" value="XM_017127351.1"/>
</dbReference>
<dbReference type="Gene3D" id="6.20.200.20">
    <property type="match status" value="2"/>
</dbReference>
<feature type="non-terminal residue" evidence="5">
    <location>
        <position position="142"/>
    </location>
</feature>
<dbReference type="Pfam" id="PF00093">
    <property type="entry name" value="VWC"/>
    <property type="match status" value="2"/>
</dbReference>
<dbReference type="SMART" id="SM00214">
    <property type="entry name" value="VWC"/>
    <property type="match status" value="2"/>
</dbReference>
<comment type="subcellular location">
    <subcellularLocation>
        <location evidence="1">Secreted</location>
    </subcellularLocation>
</comment>
<evidence type="ECO:0000259" key="4">
    <source>
        <dbReference type="PROSITE" id="PS50184"/>
    </source>
</evidence>
<dbReference type="GO" id="GO:0036122">
    <property type="term" value="F:BMP binding"/>
    <property type="evidence" value="ECO:0007669"/>
    <property type="project" value="TreeGrafter"/>
</dbReference>
<dbReference type="PROSITE" id="PS01208">
    <property type="entry name" value="VWFC_1"/>
    <property type="match status" value="1"/>
</dbReference>
<sequence>MGLPLFDSLSGCKINGQTVAEGQEVDASIDDRCLVCQCRGNQLTCSKKTCPVLPCPMTKQIKRPDECCPRCPQNHSFLPVPGKCLFNKSVYPEKTEFMPDRCTNCTCLNGTSVCQRHTCPILECAPEFQELDGCCPRCAVAE</sequence>
<dbReference type="PROSITE" id="PS50184">
    <property type="entry name" value="VWFC_2"/>
    <property type="match status" value="2"/>
</dbReference>
<protein>
    <submittedName>
        <fullName evidence="5">BMP-binding endothelial regulator protein-like</fullName>
    </submittedName>
</protein>
<reference evidence="5" key="1">
    <citation type="submission" date="2025-08" db="UniProtKB">
        <authorList>
            <consortium name="RefSeq"/>
        </authorList>
    </citation>
    <scope>IDENTIFICATION</scope>
</reference>
<organism evidence="5">
    <name type="scientific">Drosophila rhopaloa</name>
    <name type="common">Fruit fly</name>
    <dbReference type="NCBI Taxonomy" id="1041015"/>
    <lineage>
        <taxon>Eukaryota</taxon>
        <taxon>Metazoa</taxon>
        <taxon>Ecdysozoa</taxon>
        <taxon>Arthropoda</taxon>
        <taxon>Hexapoda</taxon>
        <taxon>Insecta</taxon>
        <taxon>Pterygota</taxon>
        <taxon>Neoptera</taxon>
        <taxon>Endopterygota</taxon>
        <taxon>Diptera</taxon>
        <taxon>Brachycera</taxon>
        <taxon>Muscomorpha</taxon>
        <taxon>Ephydroidea</taxon>
        <taxon>Drosophilidae</taxon>
        <taxon>Drosophila</taxon>
        <taxon>Sophophora</taxon>
    </lineage>
</organism>
<evidence type="ECO:0000313" key="5">
    <source>
        <dbReference type="RefSeq" id="XP_016982840.1"/>
    </source>
</evidence>
<feature type="domain" description="VWFC" evidence="4">
    <location>
        <begin position="10"/>
        <end position="72"/>
    </location>
</feature>
<name>A0A6P4EXG1_DRORH</name>
<dbReference type="InterPro" id="IPR001007">
    <property type="entry name" value="VWF_dom"/>
</dbReference>
<dbReference type="SUPFAM" id="SSF57603">
    <property type="entry name" value="FnI-like domain"/>
    <property type="match status" value="2"/>
</dbReference>
<dbReference type="AlphaFoldDB" id="A0A6P4EXG1"/>
<proteinExistence type="predicted"/>
<evidence type="ECO:0000256" key="3">
    <source>
        <dbReference type="ARBA" id="ARBA00022729"/>
    </source>
</evidence>
<evidence type="ECO:0000256" key="2">
    <source>
        <dbReference type="ARBA" id="ARBA00022525"/>
    </source>
</evidence>
<gene>
    <name evidence="5" type="primary">LOC108047240</name>
</gene>